<dbReference type="Gene3D" id="3.40.50.300">
    <property type="entry name" value="P-loop containing nucleotide triphosphate hydrolases"/>
    <property type="match status" value="1"/>
</dbReference>
<dbReference type="EMBL" id="JACDXX010000011">
    <property type="protein sequence ID" value="MCB5410811.1"/>
    <property type="molecule type" value="Genomic_DNA"/>
</dbReference>
<accession>A0ABS8CN49</accession>
<gene>
    <name evidence="2" type="ORF">H0485_12480</name>
</gene>
<evidence type="ECO:0000313" key="2">
    <source>
        <dbReference type="EMBL" id="MCB5410811.1"/>
    </source>
</evidence>
<dbReference type="InterPro" id="IPR025669">
    <property type="entry name" value="AAA_dom"/>
</dbReference>
<organism evidence="2 3">
    <name type="scientific">Pseudogemmobacter faecipullorum</name>
    <dbReference type="NCBI Taxonomy" id="2755041"/>
    <lineage>
        <taxon>Bacteria</taxon>
        <taxon>Pseudomonadati</taxon>
        <taxon>Pseudomonadota</taxon>
        <taxon>Alphaproteobacteria</taxon>
        <taxon>Rhodobacterales</taxon>
        <taxon>Paracoccaceae</taxon>
        <taxon>Pseudogemmobacter</taxon>
    </lineage>
</organism>
<dbReference type="Proteomes" id="UP001198571">
    <property type="component" value="Unassembled WGS sequence"/>
</dbReference>
<reference evidence="2 3" key="1">
    <citation type="submission" date="2020-07" db="EMBL/GenBank/DDBJ databases">
        <title>Pseudogemmobacter sp. nov., isolated from poultry manure in Taiwan.</title>
        <authorList>
            <person name="Lin S.-Y."/>
            <person name="Tang Y.-S."/>
            <person name="Young C.-C."/>
        </authorList>
    </citation>
    <scope>NUCLEOTIDE SEQUENCE [LARGE SCALE GENOMIC DNA]</scope>
    <source>
        <strain evidence="2 3">CC-YST710</strain>
    </source>
</reference>
<dbReference type="CDD" id="cd02042">
    <property type="entry name" value="ParAB_family"/>
    <property type="match status" value="1"/>
</dbReference>
<evidence type="ECO:0000313" key="3">
    <source>
        <dbReference type="Proteomes" id="UP001198571"/>
    </source>
</evidence>
<proteinExistence type="predicted"/>
<dbReference type="InterPro" id="IPR050678">
    <property type="entry name" value="DNA_Partitioning_ATPase"/>
</dbReference>
<dbReference type="Pfam" id="PF13614">
    <property type="entry name" value="AAA_31"/>
    <property type="match status" value="1"/>
</dbReference>
<evidence type="ECO:0000259" key="1">
    <source>
        <dbReference type="Pfam" id="PF13614"/>
    </source>
</evidence>
<dbReference type="RefSeq" id="WP_226936038.1">
    <property type="nucleotide sequence ID" value="NZ_JACDXX010000011.1"/>
</dbReference>
<protein>
    <submittedName>
        <fullName evidence="2">AAA family ATPase</fullName>
    </submittedName>
</protein>
<keyword evidence="3" id="KW-1185">Reference proteome</keyword>
<sequence length="465" mass="52473">MTIKTGFPNKADLPPYFNLDPAQAAAKLADPIDTARFAKAAAFAGRGRDDLARRGYAPDGLKRLRRFSTWEVCRYLIPVNPAHLRRVLRLNPDLPQGEGEGGSKWFSLEEVLALRDHFATEGAKERAYKAWRPEGLPAKVVAVANFKGGVGKTSTAAHLAMSAALDGYRVLVIDLDSQGSMTSIMGGKVEDEWKTVFPLLARDYALRLQEENKLREINGQEPFAFDETLTEALQVSPRNLVQKTHWPNIDLIGAQLNLYWAEFQVPVWRMQLRSWALWDALSNALNEGGLLDSYDLILLDTPPALGYLTINALAAADILLVPLGASFLEFDSTGRFFDMIYSTFASIEEGENRARRDNGLPEMRFEWDAVRALITRFDPAQQTDLANVIQAYFGDFMTTYRQEMTVMVGQAGEMVSGIYETDYRDFNRDTYVRGRETFDRTWAEVKELILGAWWRDQQMAEAEED</sequence>
<comment type="caution">
    <text evidence="2">The sequence shown here is derived from an EMBL/GenBank/DDBJ whole genome shotgun (WGS) entry which is preliminary data.</text>
</comment>
<dbReference type="PANTHER" id="PTHR13696">
    <property type="entry name" value="P-LOOP CONTAINING NUCLEOSIDE TRIPHOSPHATE HYDROLASE"/>
    <property type="match status" value="1"/>
</dbReference>
<name>A0ABS8CN49_9RHOB</name>
<dbReference type="PANTHER" id="PTHR13696:SF52">
    <property type="entry name" value="PARA FAMILY PROTEIN CT_582"/>
    <property type="match status" value="1"/>
</dbReference>
<feature type="domain" description="AAA" evidence="1">
    <location>
        <begin position="138"/>
        <end position="331"/>
    </location>
</feature>
<dbReference type="InterPro" id="IPR027417">
    <property type="entry name" value="P-loop_NTPase"/>
</dbReference>
<dbReference type="SUPFAM" id="SSF52540">
    <property type="entry name" value="P-loop containing nucleoside triphosphate hydrolases"/>
    <property type="match status" value="1"/>
</dbReference>